<dbReference type="InterPro" id="IPR006221">
    <property type="entry name" value="TrpG/PapA_dom"/>
</dbReference>
<feature type="domain" description="Glutamine amidotransferase" evidence="5">
    <location>
        <begin position="10"/>
        <end position="198"/>
    </location>
</feature>
<dbReference type="EMBL" id="JAAAWO010000003">
    <property type="protein sequence ID" value="NDW15091.1"/>
    <property type="molecule type" value="Genomic_DNA"/>
</dbReference>
<dbReference type="EC" id="4.1.3.27" evidence="1"/>
<dbReference type="InterPro" id="IPR050472">
    <property type="entry name" value="Anth_synth/Amidotransfase"/>
</dbReference>
<dbReference type="GO" id="GO:0000162">
    <property type="term" value="P:L-tryptophan biosynthetic process"/>
    <property type="evidence" value="ECO:0007669"/>
    <property type="project" value="TreeGrafter"/>
</dbReference>
<gene>
    <name evidence="6" type="ORF">GTQ48_06080</name>
</gene>
<dbReference type="GO" id="GO:0002047">
    <property type="term" value="P:phenazine biosynthetic process"/>
    <property type="evidence" value="ECO:0007669"/>
    <property type="project" value="TreeGrafter"/>
</dbReference>
<evidence type="ECO:0000313" key="6">
    <source>
        <dbReference type="EMBL" id="NDW15091.1"/>
    </source>
</evidence>
<dbReference type="GO" id="GO:0005829">
    <property type="term" value="C:cytosol"/>
    <property type="evidence" value="ECO:0007669"/>
    <property type="project" value="TreeGrafter"/>
</dbReference>
<dbReference type="SUPFAM" id="SSF52317">
    <property type="entry name" value="Class I glutamine amidotransferase-like"/>
    <property type="match status" value="1"/>
</dbReference>
<evidence type="ECO:0000313" key="7">
    <source>
        <dbReference type="Proteomes" id="UP000471381"/>
    </source>
</evidence>
<evidence type="ECO:0000256" key="1">
    <source>
        <dbReference type="ARBA" id="ARBA00012266"/>
    </source>
</evidence>
<dbReference type="RefSeq" id="WP_032094633.1">
    <property type="nucleotide sequence ID" value="NZ_JAAAWO010000003.1"/>
</dbReference>
<dbReference type="GO" id="GO:0004049">
    <property type="term" value="F:anthranilate synthase activity"/>
    <property type="evidence" value="ECO:0007669"/>
    <property type="project" value="UniProtKB-EC"/>
</dbReference>
<proteinExistence type="predicted"/>
<keyword evidence="2" id="KW-0315">Glutamine amidotransferase</keyword>
<protein>
    <recommendedName>
        <fullName evidence="1">anthranilate synthase</fullName>
        <ecNumber evidence="1">4.1.3.27</ecNumber>
    </recommendedName>
</protein>
<dbReference type="PRINTS" id="PR00097">
    <property type="entry name" value="ANTSNTHASEII"/>
</dbReference>
<dbReference type="Gene3D" id="3.40.50.880">
    <property type="match status" value="1"/>
</dbReference>
<dbReference type="NCBIfam" id="TIGR00566">
    <property type="entry name" value="trpG_papA"/>
    <property type="match status" value="1"/>
</dbReference>
<dbReference type="GO" id="GO:0004048">
    <property type="term" value="F:anthranilate phosphoribosyltransferase activity"/>
    <property type="evidence" value="ECO:0007669"/>
    <property type="project" value="TreeGrafter"/>
</dbReference>
<comment type="caution">
    <text evidence="6">The sequence shown here is derived from an EMBL/GenBank/DDBJ whole genome shotgun (WGS) entry which is preliminary data.</text>
</comment>
<dbReference type="PANTHER" id="PTHR43418:SF2">
    <property type="entry name" value="BIFUNCTIONAL PROTEIN TRPGD"/>
    <property type="match status" value="1"/>
</dbReference>
<organism evidence="6 7">
    <name type="scientific">Alteromonas genovensis</name>
    <dbReference type="NCBI Taxonomy" id="471225"/>
    <lineage>
        <taxon>Bacteria</taxon>
        <taxon>Pseudomonadati</taxon>
        <taxon>Pseudomonadota</taxon>
        <taxon>Gammaproteobacteria</taxon>
        <taxon>Alteromonadales</taxon>
        <taxon>Alteromonadaceae</taxon>
        <taxon>Alteromonas/Salinimonas group</taxon>
        <taxon>Alteromonas</taxon>
    </lineage>
</organism>
<sequence>MNKQQTTLFLLDNVDSFTYNLVDELRTLNLDIKVYRNTVSADLLFERMQEQAQKSSVLLMLSPGPGAPSDAGCMPALLEKVAGTFPVIGICLGHQAIVEYYGGVVGRATQVMHGKSSAITHSEKGMFEGLQQPLHVARYHSLVAHSLPDNLTACASCVNDDGSEAIMAVYNDTDHMLGFQFHPESILTAQGSLLLKQSIDYLTSQGTAHA</sequence>
<comment type="catalytic activity">
    <reaction evidence="4">
        <text>chorismate + L-glutamine = anthranilate + pyruvate + L-glutamate + H(+)</text>
        <dbReference type="Rhea" id="RHEA:21732"/>
        <dbReference type="ChEBI" id="CHEBI:15361"/>
        <dbReference type="ChEBI" id="CHEBI:15378"/>
        <dbReference type="ChEBI" id="CHEBI:16567"/>
        <dbReference type="ChEBI" id="CHEBI:29748"/>
        <dbReference type="ChEBI" id="CHEBI:29985"/>
        <dbReference type="ChEBI" id="CHEBI:58359"/>
        <dbReference type="EC" id="4.1.3.27"/>
    </reaction>
</comment>
<dbReference type="CDD" id="cd01743">
    <property type="entry name" value="GATase1_Anthranilate_Synthase"/>
    <property type="match status" value="1"/>
</dbReference>
<keyword evidence="3" id="KW-0456">Lyase</keyword>
<dbReference type="AlphaFoldDB" id="A0A6N9TD66"/>
<dbReference type="InterPro" id="IPR029062">
    <property type="entry name" value="Class_I_gatase-like"/>
</dbReference>
<dbReference type="Proteomes" id="UP000471381">
    <property type="component" value="Unassembled WGS sequence"/>
</dbReference>
<accession>A0A6N9TD66</accession>
<dbReference type="PANTHER" id="PTHR43418">
    <property type="entry name" value="MULTIFUNCTIONAL TRYPTOPHAN BIOSYNTHESIS PROTEIN-RELATED"/>
    <property type="match status" value="1"/>
</dbReference>
<keyword evidence="7" id="KW-1185">Reference proteome</keyword>
<dbReference type="PRINTS" id="PR00096">
    <property type="entry name" value="GATASE"/>
</dbReference>
<name>A0A6N9TD66_9ALTE</name>
<evidence type="ECO:0000256" key="3">
    <source>
        <dbReference type="ARBA" id="ARBA00023239"/>
    </source>
</evidence>
<evidence type="ECO:0000256" key="2">
    <source>
        <dbReference type="ARBA" id="ARBA00022962"/>
    </source>
</evidence>
<dbReference type="InterPro" id="IPR017926">
    <property type="entry name" value="GATASE"/>
</dbReference>
<dbReference type="FunFam" id="3.40.50.880:FF:000003">
    <property type="entry name" value="Anthranilate synthase component II"/>
    <property type="match status" value="1"/>
</dbReference>
<evidence type="ECO:0000256" key="4">
    <source>
        <dbReference type="ARBA" id="ARBA00047683"/>
    </source>
</evidence>
<evidence type="ECO:0000259" key="5">
    <source>
        <dbReference type="Pfam" id="PF00117"/>
    </source>
</evidence>
<dbReference type="Pfam" id="PF00117">
    <property type="entry name" value="GATase"/>
    <property type="match status" value="1"/>
</dbReference>
<dbReference type="PROSITE" id="PS51273">
    <property type="entry name" value="GATASE_TYPE_1"/>
    <property type="match status" value="1"/>
</dbReference>
<reference evidence="6 7" key="1">
    <citation type="submission" date="2020-01" db="EMBL/GenBank/DDBJ databases">
        <title>Genomes of bacteria type strains.</title>
        <authorList>
            <person name="Chen J."/>
            <person name="Zhu S."/>
            <person name="Yang J."/>
        </authorList>
    </citation>
    <scope>NUCLEOTIDE SEQUENCE [LARGE SCALE GENOMIC DNA]</scope>
    <source>
        <strain evidence="6 7">LMG 24078</strain>
    </source>
</reference>